<accession>A0A183LAF2</accession>
<organism evidence="2 3">
    <name type="scientific">Schistosoma margrebowiei</name>
    <dbReference type="NCBI Taxonomy" id="48269"/>
    <lineage>
        <taxon>Eukaryota</taxon>
        <taxon>Metazoa</taxon>
        <taxon>Spiralia</taxon>
        <taxon>Lophotrochozoa</taxon>
        <taxon>Platyhelminthes</taxon>
        <taxon>Trematoda</taxon>
        <taxon>Digenea</taxon>
        <taxon>Strigeidida</taxon>
        <taxon>Schistosomatoidea</taxon>
        <taxon>Schistosomatidae</taxon>
        <taxon>Schistosoma</taxon>
    </lineage>
</organism>
<name>A0A183LAF2_9TREM</name>
<sequence length="128" mass="14932">MRTAEKSYKEDEDDDDNDDDEEEEEEEEEEKEGKKGKEKNNRRLVVYILTTEMRKVYLNNLKSGFRRLIAIASANFKRLELNCLLLTLKDFSISTSRPVSRRCLAMALLAAFNPFNLKLFGICSLNRM</sequence>
<reference evidence="2 3" key="1">
    <citation type="submission" date="2018-11" db="EMBL/GenBank/DDBJ databases">
        <authorList>
            <consortium name="Pathogen Informatics"/>
        </authorList>
    </citation>
    <scope>NUCLEOTIDE SEQUENCE [LARGE SCALE GENOMIC DNA]</scope>
    <source>
        <strain evidence="2 3">Zambia</strain>
    </source>
</reference>
<dbReference type="Proteomes" id="UP000277204">
    <property type="component" value="Unassembled WGS sequence"/>
</dbReference>
<feature type="region of interest" description="Disordered" evidence="1">
    <location>
        <begin position="1"/>
        <end position="37"/>
    </location>
</feature>
<feature type="compositionally biased region" description="Acidic residues" evidence="1">
    <location>
        <begin position="10"/>
        <end position="30"/>
    </location>
</feature>
<protein>
    <submittedName>
        <fullName evidence="2">Uncharacterized protein</fullName>
    </submittedName>
</protein>
<proteinExistence type="predicted"/>
<evidence type="ECO:0000313" key="2">
    <source>
        <dbReference type="EMBL" id="VDO49248.1"/>
    </source>
</evidence>
<dbReference type="EMBL" id="UZAI01000151">
    <property type="protein sequence ID" value="VDO49248.1"/>
    <property type="molecule type" value="Genomic_DNA"/>
</dbReference>
<evidence type="ECO:0000256" key="1">
    <source>
        <dbReference type="SAM" id="MobiDB-lite"/>
    </source>
</evidence>
<evidence type="ECO:0000313" key="3">
    <source>
        <dbReference type="Proteomes" id="UP000277204"/>
    </source>
</evidence>
<keyword evidence="3" id="KW-1185">Reference proteome</keyword>
<dbReference type="AlphaFoldDB" id="A0A183LAF2"/>
<gene>
    <name evidence="2" type="ORF">SMRZ_LOCUS777</name>
</gene>